<dbReference type="GO" id="GO:0003677">
    <property type="term" value="F:DNA binding"/>
    <property type="evidence" value="ECO:0007669"/>
    <property type="project" value="UniProtKB-UniRule"/>
</dbReference>
<sequence>MTKDDNKILEAELPIDVEEDLAPIKRPARPIERVEDFNAVSIRLASPERILDWSYGEVTKPETINYRSGRSERGGLFDERIFGPEKDYECYCGKYKRIRYRDIICEKCGVEVTRSIVRRERMGHIELASPVAHIWFVRGVPSRIGLLLGISVADVEKVVYFAGYIVTKVNDEEKARILRELDGEYRQKIKLIQDEADREKLKNSFLETKRQIENIAPWRVIDEITYHRWSLKYGPVFEAGIGAEAIYKIFQGLDLTLLAAELATQLARAGSLDRPKLQKRYNLARSLAGSEVRPEWMFLRVIPVIPPALRPMVALDGGRHATSDVNDLYRRVINRNNRLKKLVDLKAPEVILRNEKRILQEAVDALLDNAMRQGSGESTMGQAGRRTLKSLADNLKGKQGRFRQNLLGKRVDYSGRSVIVVGPDLMLDQCGLPKQMALELFRPFVISQILNQELAYNIRGAGRLIDEGIPEVWAILENVIKDKYVLLNRAPTLHRLGIQAFRPLLIEGNAIQLHPLTCGAFNADFDGDQMAVHVPLSVVAQKEAREIVAANRNILKPGSGDPVVNMRLDVLLGSYWVTKIIDGLKGEGKSFATPNDAILAYDFGEIDLRAKIKVLATDKERYRQFENQLFETSVGRLLFNNNLPKDYPFVNKEIAGKAMTTLVYDMVSRYRTEEAAVILNKIKAVGFKYATVSGTTWGIDDVQIPAGKAEIVAEGRRNVETINLNYEEGLLSANERYRMVIEAWNNVKNKVEKIVPAALPENGSVSYMINSGARGSISQMVQMAGMKGLIINPAGRLIDFPIIPCYKEGLSPLEYFITTHGSRKTLADTALNTAKAGYMTRKLVDVAQDVIVTVEDCQDKHGKHISKKNLSALNTGIGHLIKGRYLAKDLLDSEGKTLFKKDHLLTKAEALAAEVAGATEAWVRSPLSCQAVKGVCRKCYGLDIGRGEMVALGQPVGIVGAQAIGEPGTQLTMRTKHTGGISTGAVDIVGGLPRVEEIFERRSPKNPALISTVDGEIQEIKNAGKEYIVTVLVDPEHRKKATDSTIEYTVPFIRNLLVKAGAKIKKGEILTDGPADLLTLFKLAGKDDTEDYIMKEINAIYELQGVNIARKHVELIVRQMFSRRKIKEVGDTKFMVGEVVELTELIEENELMTASGKEPAVAETILLGISEVALSTSSFLSAVSFQHTTKVLIDVAIKGSVDHLQGLKENVIIGRLIPAGTGLVTDYGREEEATQQAEAEALKALAETETPATVE</sequence>
<dbReference type="Gene3D" id="1.10.132.30">
    <property type="match status" value="1"/>
</dbReference>
<keyword evidence="4 7" id="KW-0479">Metal-binding</keyword>
<dbReference type="InterPro" id="IPR007080">
    <property type="entry name" value="RNA_pol_Rpb1_1"/>
</dbReference>
<comment type="catalytic activity">
    <reaction evidence="6 7 8">
        <text>RNA(n) + a ribonucleoside 5'-triphosphate = RNA(n+1) + diphosphate</text>
        <dbReference type="Rhea" id="RHEA:21248"/>
        <dbReference type="Rhea" id="RHEA-COMP:14527"/>
        <dbReference type="Rhea" id="RHEA-COMP:17342"/>
        <dbReference type="ChEBI" id="CHEBI:33019"/>
        <dbReference type="ChEBI" id="CHEBI:61557"/>
        <dbReference type="ChEBI" id="CHEBI:140395"/>
        <dbReference type="EC" id="2.7.7.6"/>
    </reaction>
</comment>
<dbReference type="Gene3D" id="1.10.40.90">
    <property type="match status" value="1"/>
</dbReference>
<dbReference type="PANTHER" id="PTHR19376:SF54">
    <property type="entry name" value="DNA-DIRECTED RNA POLYMERASE SUBUNIT BETA"/>
    <property type="match status" value="1"/>
</dbReference>
<comment type="caution">
    <text evidence="10">The sequence shown here is derived from an EMBL/GenBank/DDBJ whole genome shotgun (WGS) entry which is preliminary data.</text>
</comment>
<evidence type="ECO:0000256" key="5">
    <source>
        <dbReference type="ARBA" id="ARBA00023163"/>
    </source>
</evidence>
<keyword evidence="1 7" id="KW-0240">DNA-directed RNA polymerase</keyword>
<feature type="binding site" evidence="7">
    <location>
        <position position="857"/>
    </location>
    <ligand>
        <name>Zn(2+)</name>
        <dbReference type="ChEBI" id="CHEBI:29105"/>
        <label>2</label>
    </ligand>
</feature>
<dbReference type="InterPro" id="IPR038120">
    <property type="entry name" value="Rpb1_funnel_sf"/>
</dbReference>
<dbReference type="SUPFAM" id="SSF64484">
    <property type="entry name" value="beta and beta-prime subunits of DNA dependent RNA-polymerase"/>
    <property type="match status" value="1"/>
</dbReference>
<dbReference type="EMBL" id="PCYK01000012">
    <property type="protein sequence ID" value="PIR46056.1"/>
    <property type="molecule type" value="Genomic_DNA"/>
</dbReference>
<organism evidence="10 11">
    <name type="scientific">Candidatus Vogelbacteria bacterium CG10_big_fil_rev_8_21_14_0_10_49_38</name>
    <dbReference type="NCBI Taxonomy" id="1975043"/>
    <lineage>
        <taxon>Bacteria</taxon>
        <taxon>Candidatus Vogeliibacteriota</taxon>
    </lineage>
</organism>
<dbReference type="InterPro" id="IPR045867">
    <property type="entry name" value="DNA-dir_RpoC_beta_prime"/>
</dbReference>
<dbReference type="GO" id="GO:0000428">
    <property type="term" value="C:DNA-directed RNA polymerase complex"/>
    <property type="evidence" value="ECO:0007669"/>
    <property type="project" value="UniProtKB-KW"/>
</dbReference>
<dbReference type="HAMAP" id="MF_01322">
    <property type="entry name" value="RNApol_bact_RpoC"/>
    <property type="match status" value="1"/>
</dbReference>
<dbReference type="Proteomes" id="UP000230431">
    <property type="component" value="Unassembled WGS sequence"/>
</dbReference>
<dbReference type="Gene3D" id="4.10.860.120">
    <property type="entry name" value="RNA polymerase II, clamp domain"/>
    <property type="match status" value="1"/>
</dbReference>
<evidence type="ECO:0000256" key="1">
    <source>
        <dbReference type="ARBA" id="ARBA00022478"/>
    </source>
</evidence>
<keyword evidence="7" id="KW-0862">Zinc</keyword>
<feature type="binding site" evidence="7">
    <location>
        <position position="90"/>
    </location>
    <ligand>
        <name>Zn(2+)</name>
        <dbReference type="ChEBI" id="CHEBI:29105"/>
        <label>1</label>
    </ligand>
</feature>
<comment type="function">
    <text evidence="7 8">DNA-dependent RNA polymerase catalyzes the transcription of DNA into RNA using the four ribonucleoside triphosphates as substrates.</text>
</comment>
<dbReference type="EC" id="2.7.7.6" evidence="7"/>
<feature type="binding site" evidence="7">
    <location>
        <position position="939"/>
    </location>
    <ligand>
        <name>Zn(2+)</name>
        <dbReference type="ChEBI" id="CHEBI:29105"/>
        <label>2</label>
    </ligand>
</feature>
<evidence type="ECO:0000256" key="7">
    <source>
        <dbReference type="HAMAP-Rule" id="MF_01322"/>
    </source>
</evidence>
<feature type="binding site" evidence="7">
    <location>
        <position position="936"/>
    </location>
    <ligand>
        <name>Zn(2+)</name>
        <dbReference type="ChEBI" id="CHEBI:29105"/>
        <label>2</label>
    </ligand>
</feature>
<keyword evidence="7" id="KW-0460">Magnesium</keyword>
<dbReference type="GO" id="GO:0000287">
    <property type="term" value="F:magnesium ion binding"/>
    <property type="evidence" value="ECO:0007669"/>
    <property type="project" value="UniProtKB-UniRule"/>
</dbReference>
<dbReference type="InterPro" id="IPR006592">
    <property type="entry name" value="RNA_pol_N"/>
</dbReference>
<dbReference type="Gene3D" id="1.10.274.100">
    <property type="entry name" value="RNA polymerase Rpb1, domain 3"/>
    <property type="match status" value="1"/>
</dbReference>
<dbReference type="InterPro" id="IPR007081">
    <property type="entry name" value="RNA_pol_Rpb1_5"/>
</dbReference>
<dbReference type="GO" id="GO:0008270">
    <property type="term" value="F:zinc ion binding"/>
    <property type="evidence" value="ECO:0007669"/>
    <property type="project" value="UniProtKB-UniRule"/>
</dbReference>
<keyword evidence="2 7" id="KW-0808">Transferase</keyword>
<reference evidence="10 11" key="1">
    <citation type="submission" date="2017-09" db="EMBL/GenBank/DDBJ databases">
        <title>Depth-based differentiation of microbial function through sediment-hosted aquifers and enrichment of novel symbionts in the deep terrestrial subsurface.</title>
        <authorList>
            <person name="Probst A.J."/>
            <person name="Ladd B."/>
            <person name="Jarett J.K."/>
            <person name="Geller-Mcgrath D.E."/>
            <person name="Sieber C.M."/>
            <person name="Emerson J.B."/>
            <person name="Anantharaman K."/>
            <person name="Thomas B.C."/>
            <person name="Malmstrom R."/>
            <person name="Stieglmeier M."/>
            <person name="Klingl A."/>
            <person name="Woyke T."/>
            <person name="Ryan C.M."/>
            <person name="Banfield J.F."/>
        </authorList>
    </citation>
    <scope>NUCLEOTIDE SEQUENCE [LARGE SCALE GENOMIC DNA]</scope>
    <source>
        <strain evidence="10">CG10_big_fil_rev_8_21_14_0_10_49_38</strain>
    </source>
</reference>
<keyword evidence="5 7" id="KW-0804">Transcription</keyword>
<evidence type="ECO:0000313" key="11">
    <source>
        <dbReference type="Proteomes" id="UP000230431"/>
    </source>
</evidence>
<dbReference type="InterPro" id="IPR042102">
    <property type="entry name" value="RNA_pol_Rpb1_3_sf"/>
</dbReference>
<evidence type="ECO:0000256" key="2">
    <source>
        <dbReference type="ARBA" id="ARBA00022679"/>
    </source>
</evidence>
<dbReference type="InterPro" id="IPR007083">
    <property type="entry name" value="RNA_pol_Rpb1_4"/>
</dbReference>
<protein>
    <recommendedName>
        <fullName evidence="7">DNA-directed RNA polymerase subunit beta'</fullName>
        <shortName evidence="7">RNAP subunit beta'</shortName>
        <ecNumber evidence="7">2.7.7.6</ecNumber>
    </recommendedName>
    <alternativeName>
        <fullName evidence="7">RNA polymerase subunit beta'</fullName>
    </alternativeName>
    <alternativeName>
        <fullName evidence="7">Transcriptase subunit beta'</fullName>
    </alternativeName>
</protein>
<dbReference type="InterPro" id="IPR012754">
    <property type="entry name" value="DNA-dir_RpoC_beta_prime_bact"/>
</dbReference>
<gene>
    <name evidence="7 10" type="primary">rpoC</name>
    <name evidence="10" type="ORF">COV08_01405</name>
</gene>
<dbReference type="Gene3D" id="6.10.250.2940">
    <property type="match status" value="1"/>
</dbReference>
<dbReference type="CDD" id="cd02655">
    <property type="entry name" value="RNAP_beta'_C"/>
    <property type="match status" value="1"/>
</dbReference>
<dbReference type="GO" id="GO:0006351">
    <property type="term" value="P:DNA-templated transcription"/>
    <property type="evidence" value="ECO:0007669"/>
    <property type="project" value="UniProtKB-UniRule"/>
</dbReference>
<dbReference type="Pfam" id="PF04983">
    <property type="entry name" value="RNA_pol_Rpb1_3"/>
    <property type="match status" value="1"/>
</dbReference>
<evidence type="ECO:0000256" key="8">
    <source>
        <dbReference type="RuleBase" id="RU004279"/>
    </source>
</evidence>
<dbReference type="Pfam" id="PF00623">
    <property type="entry name" value="RNA_pol_Rpb1_2"/>
    <property type="match status" value="1"/>
</dbReference>
<dbReference type="CDD" id="cd01609">
    <property type="entry name" value="RNAP_beta'_N"/>
    <property type="match status" value="1"/>
</dbReference>
<feature type="binding site" evidence="7">
    <location>
        <position position="929"/>
    </location>
    <ligand>
        <name>Zn(2+)</name>
        <dbReference type="ChEBI" id="CHEBI:29105"/>
        <label>2</label>
    </ligand>
</feature>
<feature type="binding site" evidence="7">
    <location>
        <position position="528"/>
    </location>
    <ligand>
        <name>Mg(2+)</name>
        <dbReference type="ChEBI" id="CHEBI:18420"/>
    </ligand>
</feature>
<dbReference type="Pfam" id="PF04997">
    <property type="entry name" value="RNA_pol_Rpb1_1"/>
    <property type="match status" value="1"/>
</dbReference>
<comment type="cofactor">
    <cofactor evidence="7">
        <name>Mg(2+)</name>
        <dbReference type="ChEBI" id="CHEBI:18420"/>
    </cofactor>
    <text evidence="7">Binds 1 Mg(2+) ion per subunit.</text>
</comment>
<dbReference type="NCBIfam" id="TIGR02386">
    <property type="entry name" value="rpoC_TIGR"/>
    <property type="match status" value="1"/>
</dbReference>
<feature type="binding site" evidence="7">
    <location>
        <position position="108"/>
    </location>
    <ligand>
        <name>Zn(2+)</name>
        <dbReference type="ChEBI" id="CHEBI:29105"/>
        <label>1</label>
    </ligand>
</feature>
<dbReference type="Gene3D" id="1.10.1790.20">
    <property type="match status" value="1"/>
</dbReference>
<proteinExistence type="inferred from homology"/>
<evidence type="ECO:0000256" key="4">
    <source>
        <dbReference type="ARBA" id="ARBA00022723"/>
    </source>
</evidence>
<feature type="domain" description="RNA polymerase N-terminal" evidence="9">
    <location>
        <begin position="295"/>
        <end position="578"/>
    </location>
</feature>
<dbReference type="GO" id="GO:0003899">
    <property type="term" value="F:DNA-directed RNA polymerase activity"/>
    <property type="evidence" value="ECO:0007669"/>
    <property type="project" value="UniProtKB-UniRule"/>
</dbReference>
<accession>A0A2H0RHZ5</accession>
<keyword evidence="3 7" id="KW-0548">Nucleotidyltransferase</keyword>
<evidence type="ECO:0000256" key="3">
    <source>
        <dbReference type="ARBA" id="ARBA00022695"/>
    </source>
</evidence>
<dbReference type="Gene3D" id="1.10.150.390">
    <property type="match status" value="1"/>
</dbReference>
<comment type="similarity">
    <text evidence="7 8">Belongs to the RNA polymerase beta' chain family.</text>
</comment>
<dbReference type="InterPro" id="IPR044893">
    <property type="entry name" value="RNA_pol_Rpb1_clamp_domain"/>
</dbReference>
<dbReference type="Gene3D" id="2.40.40.20">
    <property type="match status" value="1"/>
</dbReference>
<feature type="binding site" evidence="7">
    <location>
        <position position="526"/>
    </location>
    <ligand>
        <name>Mg(2+)</name>
        <dbReference type="ChEBI" id="CHEBI:18420"/>
    </ligand>
</feature>
<dbReference type="AlphaFoldDB" id="A0A2H0RHZ5"/>
<comment type="cofactor">
    <cofactor evidence="7">
        <name>Zn(2+)</name>
        <dbReference type="ChEBI" id="CHEBI:29105"/>
    </cofactor>
    <text evidence="7">Binds 2 Zn(2+) ions per subunit.</text>
</comment>
<dbReference type="SMART" id="SM00663">
    <property type="entry name" value="RPOLA_N"/>
    <property type="match status" value="1"/>
</dbReference>
<comment type="subunit">
    <text evidence="7">The RNAP catalytic core consists of 2 alpha, 1 beta, 1 beta' and 1 omega subunit. When a sigma factor is associated with the core the holoenzyme is formed, which can initiate transcription.</text>
</comment>
<evidence type="ECO:0000259" key="9">
    <source>
        <dbReference type="SMART" id="SM00663"/>
    </source>
</evidence>
<dbReference type="InterPro" id="IPR000722">
    <property type="entry name" value="RNA_pol_asu"/>
</dbReference>
<name>A0A2H0RHZ5_9BACT</name>
<evidence type="ECO:0000313" key="10">
    <source>
        <dbReference type="EMBL" id="PIR46056.1"/>
    </source>
</evidence>
<feature type="binding site" evidence="7">
    <location>
        <position position="92"/>
    </location>
    <ligand>
        <name>Zn(2+)</name>
        <dbReference type="ChEBI" id="CHEBI:29105"/>
        <label>1</label>
    </ligand>
</feature>
<feature type="binding site" evidence="7">
    <location>
        <position position="105"/>
    </location>
    <ligand>
        <name>Zn(2+)</name>
        <dbReference type="ChEBI" id="CHEBI:29105"/>
        <label>1</label>
    </ligand>
</feature>
<dbReference type="PANTHER" id="PTHR19376">
    <property type="entry name" value="DNA-DIRECTED RNA POLYMERASE"/>
    <property type="match status" value="1"/>
</dbReference>
<feature type="binding site" evidence="7">
    <location>
        <position position="524"/>
    </location>
    <ligand>
        <name>Mg(2+)</name>
        <dbReference type="ChEBI" id="CHEBI:18420"/>
    </ligand>
</feature>
<dbReference type="Pfam" id="PF04998">
    <property type="entry name" value="RNA_pol_Rpb1_5"/>
    <property type="match status" value="1"/>
</dbReference>
<dbReference type="Pfam" id="PF05000">
    <property type="entry name" value="RNA_pol_Rpb1_4"/>
    <property type="match status" value="1"/>
</dbReference>
<dbReference type="Gene3D" id="2.40.50.100">
    <property type="match status" value="1"/>
</dbReference>
<dbReference type="InterPro" id="IPR007066">
    <property type="entry name" value="RNA_pol_Rpb1_3"/>
</dbReference>
<evidence type="ECO:0000256" key="6">
    <source>
        <dbReference type="ARBA" id="ARBA00048552"/>
    </source>
</evidence>